<dbReference type="SUPFAM" id="SSF49899">
    <property type="entry name" value="Concanavalin A-like lectins/glucanases"/>
    <property type="match status" value="1"/>
</dbReference>
<dbReference type="Gene3D" id="2.10.70.10">
    <property type="entry name" value="Complement Module, domain 1"/>
    <property type="match status" value="3"/>
</dbReference>
<protein>
    <submittedName>
        <fullName evidence="11">Sushi, von Willebrand factor type A, EGF and pentraxin domain-containing protein 1-like</fullName>
    </submittedName>
</protein>
<evidence type="ECO:0000256" key="1">
    <source>
        <dbReference type="ARBA" id="ARBA00001913"/>
    </source>
</evidence>
<evidence type="ECO:0000256" key="7">
    <source>
        <dbReference type="SAM" id="Phobius"/>
    </source>
</evidence>
<evidence type="ECO:0000313" key="11">
    <source>
        <dbReference type="RefSeq" id="XP_006819237.1"/>
    </source>
</evidence>
<evidence type="ECO:0000256" key="6">
    <source>
        <dbReference type="PROSITE-ProRule" id="PRU00302"/>
    </source>
</evidence>
<dbReference type="InterPro" id="IPR051360">
    <property type="entry name" value="Neuronal_Pentraxin_Related"/>
</dbReference>
<dbReference type="Pfam" id="PF00354">
    <property type="entry name" value="Pentaxin"/>
    <property type="match status" value="1"/>
</dbReference>
<feature type="disulfide bond" evidence="6">
    <location>
        <begin position="502"/>
        <end position="529"/>
    </location>
</feature>
<reference evidence="11" key="1">
    <citation type="submission" date="2025-08" db="UniProtKB">
        <authorList>
            <consortium name="RefSeq"/>
        </authorList>
    </citation>
    <scope>IDENTIFICATION</scope>
    <source>
        <tissue evidence="11">Testes</tissue>
    </source>
</reference>
<name>A0ABM0MGU6_SACKO</name>
<keyword evidence="2" id="KW-0479">Metal-binding</keyword>
<sequence>MSEISSTGDNMEKRCMTKVTENVGNASQISIIGNRTKNATEKRKAYFKEVRQRKRKELCKQLNGKTNQVLQLMTDEADLNSLGEVTGMERMEEFKEFDQLVSKSMNLDFPERSIDDRLFLKMKIWITMFLVYSLFMAVKKSETSLVSMYGKKMQHNDDSRAVITETIGIPSLNAFSVCMWLKCELSRQWNTVSYAVSIRTNEISLIGMSGSKIRPFIKNINLGDYNHQFTDGEWHHLCMTWRGSDGEWQLIQDAVVIASDNGVETGEYIAGGGSFIIGQEQDSVGGSFEAYQSFVGEISNYNIWNYALSLTAINDVIDCGYVDGNVFSWSMDILSVYEMEHIGNDDSSCARICETPPHVTHAELSTPCSNEQYYDSQCTYICDLGYEAVTSLVTRCGYNGHWSVSTIICVITTCGLPPSGTNTGFPSCTNHMSYGSQCTYKCNTGYYAVTSLITTCNSEGKWSIDIIRCNIISCYDAPLVVAAELSYCTNGVNYGSQCTYRCHVGYEAVTSLVTSCESNMQWNTTRIVCNESISPMVTNKYNATQPLTDASNDGNISTGVLVAVALVCLGMGILLGLLIGYLKLRHYTKKTPNDTCDTNVTKENNYTTLNLNGIVPNVYEVIQKPPNYQNPAQLRSHSENI</sequence>
<feature type="transmembrane region" description="Helical" evidence="7">
    <location>
        <begin position="560"/>
        <end position="582"/>
    </location>
</feature>
<dbReference type="SMART" id="SM00032">
    <property type="entry name" value="CCP"/>
    <property type="match status" value="3"/>
</dbReference>
<dbReference type="PROSITE" id="PS50923">
    <property type="entry name" value="SUSHI"/>
    <property type="match status" value="3"/>
</dbReference>
<feature type="domain" description="Sushi" evidence="8">
    <location>
        <begin position="412"/>
        <end position="471"/>
    </location>
</feature>
<dbReference type="InterPro" id="IPR001759">
    <property type="entry name" value="PTX_dom"/>
</dbReference>
<comment type="caution">
    <text evidence="6">Lacks conserved residue(s) required for the propagation of feature annotation.</text>
</comment>
<dbReference type="GeneID" id="102800517"/>
<dbReference type="RefSeq" id="XP_006819237.1">
    <property type="nucleotide sequence ID" value="XM_006819174.1"/>
</dbReference>
<dbReference type="PANTHER" id="PTHR19277:SF161">
    <property type="entry name" value="LAMININ G DOMAIN-CONTAINING PROTEIN"/>
    <property type="match status" value="1"/>
</dbReference>
<feature type="domain" description="Pentraxin (PTX)" evidence="9">
    <location>
        <begin position="149"/>
        <end position="349"/>
    </location>
</feature>
<keyword evidence="7" id="KW-0812">Transmembrane</keyword>
<keyword evidence="4 6" id="KW-1015">Disulfide bond</keyword>
<feature type="domain" description="Sushi" evidence="8">
    <location>
        <begin position="351"/>
        <end position="411"/>
    </location>
</feature>
<dbReference type="SUPFAM" id="SSF57535">
    <property type="entry name" value="Complement control module/SCR domain"/>
    <property type="match status" value="3"/>
</dbReference>
<keyword evidence="5" id="KW-0325">Glycoprotein</keyword>
<dbReference type="PANTHER" id="PTHR19277">
    <property type="entry name" value="PENTRAXIN"/>
    <property type="match status" value="1"/>
</dbReference>
<dbReference type="InterPro" id="IPR013320">
    <property type="entry name" value="ConA-like_dom_sf"/>
</dbReference>
<dbReference type="PRINTS" id="PR00895">
    <property type="entry name" value="PENTAXIN"/>
</dbReference>
<evidence type="ECO:0000313" key="10">
    <source>
        <dbReference type="Proteomes" id="UP000694865"/>
    </source>
</evidence>
<feature type="disulfide bond" evidence="6">
    <location>
        <begin position="353"/>
        <end position="396"/>
    </location>
</feature>
<gene>
    <name evidence="11" type="primary">LOC102800517</name>
</gene>
<dbReference type="InterPro" id="IPR000436">
    <property type="entry name" value="Sushi_SCR_CCP_dom"/>
</dbReference>
<keyword evidence="6" id="KW-0768">Sushi</keyword>
<evidence type="ECO:0000256" key="5">
    <source>
        <dbReference type="ARBA" id="ARBA00023180"/>
    </source>
</evidence>
<evidence type="ECO:0000256" key="3">
    <source>
        <dbReference type="ARBA" id="ARBA00022837"/>
    </source>
</evidence>
<evidence type="ECO:0000256" key="2">
    <source>
        <dbReference type="ARBA" id="ARBA00022723"/>
    </source>
</evidence>
<dbReference type="CDD" id="cd00033">
    <property type="entry name" value="CCP"/>
    <property type="match status" value="3"/>
</dbReference>
<evidence type="ECO:0000256" key="4">
    <source>
        <dbReference type="ARBA" id="ARBA00023157"/>
    </source>
</evidence>
<keyword evidence="3" id="KW-0106">Calcium</keyword>
<dbReference type="Pfam" id="PF00084">
    <property type="entry name" value="Sushi"/>
    <property type="match status" value="3"/>
</dbReference>
<feature type="disulfide bond" evidence="6">
    <location>
        <begin position="442"/>
        <end position="469"/>
    </location>
</feature>
<organism evidence="10 11">
    <name type="scientific">Saccoglossus kowalevskii</name>
    <name type="common">Acorn worm</name>
    <dbReference type="NCBI Taxonomy" id="10224"/>
    <lineage>
        <taxon>Eukaryota</taxon>
        <taxon>Metazoa</taxon>
        <taxon>Hemichordata</taxon>
        <taxon>Enteropneusta</taxon>
        <taxon>Harrimaniidae</taxon>
        <taxon>Saccoglossus</taxon>
    </lineage>
</organism>
<evidence type="ECO:0000259" key="9">
    <source>
        <dbReference type="PROSITE" id="PS51828"/>
    </source>
</evidence>
<comment type="cofactor">
    <cofactor evidence="1">
        <name>Ca(2+)</name>
        <dbReference type="ChEBI" id="CHEBI:29108"/>
    </cofactor>
</comment>
<feature type="disulfide bond" evidence="6">
    <location>
        <begin position="382"/>
        <end position="409"/>
    </location>
</feature>
<dbReference type="Gene3D" id="2.60.120.200">
    <property type="match status" value="1"/>
</dbReference>
<dbReference type="Proteomes" id="UP000694865">
    <property type="component" value="Unplaced"/>
</dbReference>
<dbReference type="InterPro" id="IPR035976">
    <property type="entry name" value="Sushi/SCR/CCP_sf"/>
</dbReference>
<proteinExistence type="predicted"/>
<keyword evidence="7" id="KW-1133">Transmembrane helix</keyword>
<evidence type="ECO:0000259" key="8">
    <source>
        <dbReference type="PROSITE" id="PS50923"/>
    </source>
</evidence>
<dbReference type="SMART" id="SM00159">
    <property type="entry name" value="PTX"/>
    <property type="match status" value="1"/>
</dbReference>
<dbReference type="PROSITE" id="PS51828">
    <property type="entry name" value="PTX_2"/>
    <property type="match status" value="1"/>
</dbReference>
<feature type="domain" description="Sushi" evidence="8">
    <location>
        <begin position="472"/>
        <end position="531"/>
    </location>
</feature>
<keyword evidence="7" id="KW-0472">Membrane</keyword>
<keyword evidence="10" id="KW-1185">Reference proteome</keyword>
<accession>A0ABM0MGU6</accession>